<evidence type="ECO:0000259" key="12">
    <source>
        <dbReference type="PROSITE" id="PS51278"/>
    </source>
</evidence>
<dbReference type="UniPathway" id="UPA00074">
    <property type="reaction ID" value="UER00124"/>
</dbReference>
<feature type="active site" description="Nucleophile" evidence="7 9">
    <location>
        <position position="33"/>
    </location>
</feature>
<keyword evidence="7 10" id="KW-0479">Metal-binding</keyword>
<evidence type="ECO:0000256" key="4">
    <source>
        <dbReference type="ARBA" id="ARBA00022679"/>
    </source>
</evidence>
<keyword evidence="4 7" id="KW-0808">Transferase</keyword>
<feature type="binding site" evidence="7 10">
    <location>
        <position position="386"/>
    </location>
    <ligand>
        <name>Mg(2+)</name>
        <dbReference type="ChEBI" id="CHEBI:18420"/>
    </ligand>
</feature>
<dbReference type="InterPro" id="IPR035584">
    <property type="entry name" value="PurF_N"/>
</dbReference>
<dbReference type="EC" id="2.4.2.14" evidence="7"/>
<keyword evidence="14" id="KW-1185">Reference proteome</keyword>
<keyword evidence="7 10" id="KW-0460">Magnesium</keyword>
<keyword evidence="5 7" id="KW-0658">Purine biosynthesis</keyword>
<dbReference type="SUPFAM" id="SSF53271">
    <property type="entry name" value="PRTase-like"/>
    <property type="match status" value="1"/>
</dbReference>
<dbReference type="RefSeq" id="WP_106260755.1">
    <property type="nucleotide sequence ID" value="NZ_CAWNSW010000147.1"/>
</dbReference>
<dbReference type="SUPFAM" id="SSF56235">
    <property type="entry name" value="N-terminal nucleophile aminohydrolases (Ntn hydrolases)"/>
    <property type="match status" value="1"/>
</dbReference>
<evidence type="ECO:0000256" key="2">
    <source>
        <dbReference type="ARBA" id="ARBA00010138"/>
    </source>
</evidence>
<comment type="cofactor">
    <cofactor evidence="7 10">
        <name>Mg(2+)</name>
        <dbReference type="ChEBI" id="CHEBI:18420"/>
    </cofactor>
    <text evidence="7 10">Binds 1 Mg(2+) ion per subunit.</text>
</comment>
<keyword evidence="6 7" id="KW-0315">Glutamine amidotransferase</keyword>
<evidence type="ECO:0000256" key="8">
    <source>
        <dbReference type="PIRNR" id="PIRNR000485"/>
    </source>
</evidence>
<dbReference type="GO" id="GO:0009113">
    <property type="term" value="P:purine nucleobase biosynthetic process"/>
    <property type="evidence" value="ECO:0007669"/>
    <property type="project" value="UniProtKB-UniRule"/>
</dbReference>
<dbReference type="GO" id="GO:0006189">
    <property type="term" value="P:'de novo' IMP biosynthetic process"/>
    <property type="evidence" value="ECO:0007669"/>
    <property type="project" value="UniProtKB-UniRule"/>
</dbReference>
<dbReference type="Pfam" id="PF00156">
    <property type="entry name" value="Pribosyltran"/>
    <property type="match status" value="1"/>
</dbReference>
<dbReference type="AlphaFoldDB" id="A0A2T1DTT7"/>
<comment type="similarity">
    <text evidence="2 7 8">In the C-terminal section; belongs to the purine/pyrimidine phosphoribosyltransferase family.</text>
</comment>
<dbReference type="InterPro" id="IPR029057">
    <property type="entry name" value="PRTase-like"/>
</dbReference>
<dbReference type="PANTHER" id="PTHR11907">
    <property type="entry name" value="AMIDOPHOSPHORIBOSYLTRANSFERASE"/>
    <property type="match status" value="1"/>
</dbReference>
<dbReference type="PROSITE" id="PS51278">
    <property type="entry name" value="GATASE_TYPE_2"/>
    <property type="match status" value="1"/>
</dbReference>
<name>A0A2T1DTT7_9CYAN</name>
<reference evidence="13 14" key="2">
    <citation type="submission" date="2018-03" db="EMBL/GenBank/DDBJ databases">
        <title>The ancient ancestry and fast evolution of plastids.</title>
        <authorList>
            <person name="Moore K.R."/>
            <person name="Magnabosco C."/>
            <person name="Momper L."/>
            <person name="Gold D.A."/>
            <person name="Bosak T."/>
            <person name="Fournier G.P."/>
        </authorList>
    </citation>
    <scope>NUCLEOTIDE SEQUENCE [LARGE SCALE GENOMIC DNA]</scope>
    <source>
        <strain evidence="13 14">ULC18</strain>
    </source>
</reference>
<dbReference type="PIRSF" id="PIRSF000485">
    <property type="entry name" value="Amd_phspho_trans"/>
    <property type="match status" value="1"/>
</dbReference>
<evidence type="ECO:0000256" key="5">
    <source>
        <dbReference type="ARBA" id="ARBA00022755"/>
    </source>
</evidence>
<feature type="domain" description="Glutamine amidotransferase type-2" evidence="12">
    <location>
        <begin position="33"/>
        <end position="261"/>
    </location>
</feature>
<evidence type="ECO:0000256" key="11">
    <source>
        <dbReference type="PIRSR" id="PIRSR000485-3"/>
    </source>
</evidence>
<comment type="function">
    <text evidence="7">Catalyzes the formation of phosphoribosylamine from phosphoribosylpyrophosphate (PRPP) and glutamine.</text>
</comment>
<dbReference type="HAMAP" id="MF_01931">
    <property type="entry name" value="PurF"/>
    <property type="match status" value="1"/>
</dbReference>
<comment type="pathway">
    <text evidence="1 7 8">Purine metabolism; IMP biosynthesis via de novo pathway; N(1)-(5-phospho-D-ribosyl)glycinamide from 5-phospho-alpha-D-ribose 1-diphosphate: step 1/2.</text>
</comment>
<dbReference type="InterPro" id="IPR005854">
    <property type="entry name" value="PurF"/>
</dbReference>
<evidence type="ECO:0000313" key="13">
    <source>
        <dbReference type="EMBL" id="PSB23919.1"/>
    </source>
</evidence>
<evidence type="ECO:0000256" key="7">
    <source>
        <dbReference type="HAMAP-Rule" id="MF_01931"/>
    </source>
</evidence>
<dbReference type="Proteomes" id="UP000239576">
    <property type="component" value="Unassembled WGS sequence"/>
</dbReference>
<keyword evidence="7" id="KW-0004">4Fe-4S</keyword>
<dbReference type="OrthoDB" id="9801213at2"/>
<organism evidence="13 14">
    <name type="scientific">Stenomitos frigidus ULC18</name>
    <dbReference type="NCBI Taxonomy" id="2107698"/>
    <lineage>
        <taxon>Bacteria</taxon>
        <taxon>Bacillati</taxon>
        <taxon>Cyanobacteriota</taxon>
        <taxon>Cyanophyceae</taxon>
        <taxon>Leptolyngbyales</taxon>
        <taxon>Leptolyngbyaceae</taxon>
        <taxon>Stenomitos</taxon>
    </lineage>
</organism>
<dbReference type="Gene3D" id="3.60.20.10">
    <property type="entry name" value="Glutamine Phosphoribosylpyrophosphate, subunit 1, domain 1"/>
    <property type="match status" value="1"/>
</dbReference>
<dbReference type="Gene3D" id="3.40.50.2020">
    <property type="match status" value="1"/>
</dbReference>
<evidence type="ECO:0000256" key="1">
    <source>
        <dbReference type="ARBA" id="ARBA00005209"/>
    </source>
</evidence>
<protein>
    <recommendedName>
        <fullName evidence="7">Amidophosphoribosyltransferase</fullName>
        <shortName evidence="7">ATase</shortName>
        <ecNumber evidence="7">2.4.2.14</ecNumber>
    </recommendedName>
    <alternativeName>
        <fullName evidence="7">Glutamine phosphoribosylpyrophosphate amidotransferase</fullName>
        <shortName evidence="7">GPATase</shortName>
    </alternativeName>
</protein>
<feature type="binding site" evidence="7 11">
    <location>
        <position position="474"/>
    </location>
    <ligand>
        <name>[4Fe-4S] cluster</name>
        <dbReference type="ChEBI" id="CHEBI:49883"/>
    </ligand>
</feature>
<evidence type="ECO:0000313" key="14">
    <source>
        <dbReference type="Proteomes" id="UP000239576"/>
    </source>
</evidence>
<evidence type="ECO:0000256" key="10">
    <source>
        <dbReference type="PIRSR" id="PIRSR000485-2"/>
    </source>
</evidence>
<evidence type="ECO:0000256" key="9">
    <source>
        <dbReference type="PIRSR" id="PIRSR000485-1"/>
    </source>
</evidence>
<sequence>MTSDQLFPVDQSFAQSASLLAESTASDKPEEACGVFGVFAPEEDVATLTYFGLYALQHRGQESAGIATFDGDRVRLHKEMGLVSQVFSEPVLSKLTGTMAIGHTRYSTTGSSRVVNAQPAVVETRLGNLALAHNGNLVNAPDLREDLLKSNFTLLTTTDSEMIALAIAEEVNNGKGWLEGAISAFHRCQGAFSLTIGTPTGMMGVRDPNGIRPLVIGTLPQAKPTDSLRYVLASETCGLDIIGADYVRDVEPGELVWITEEGLASFHWTKETTPKLCIFEMIYFARPDSVMQAESLYSYRMRIGRRLAIESPIDADIVIAVPDSGIPAAIGYSQASGIPYAEGLIKNRYVGRTFIQPTQTMRESGIKMKLNPLKDVLAGKRVILVDDSIVRGTTSRKIVKALRDAGATEVHMRVSSPPVTHPCFYGIDTDNQDQLIAATKDVAEIADQIGVDSLSYLTWEGMLDETRHDPNNFCSACFTGDYPVPVPEPVKRSKLRLEAIAPLETVTTG</sequence>
<keyword evidence="7 11" id="KW-0411">Iron-sulfur</keyword>
<accession>A0A2T1DTT7</accession>
<evidence type="ECO:0000256" key="6">
    <source>
        <dbReference type="ARBA" id="ARBA00022962"/>
    </source>
</evidence>
<dbReference type="EMBL" id="PVWK01000158">
    <property type="protein sequence ID" value="PSB23919.1"/>
    <property type="molecule type" value="Genomic_DNA"/>
</dbReference>
<dbReference type="InterPro" id="IPR029055">
    <property type="entry name" value="Ntn_hydrolases_N"/>
</dbReference>
<feature type="binding site" evidence="7 11">
    <location>
        <position position="423"/>
    </location>
    <ligand>
        <name>[4Fe-4S] cluster</name>
        <dbReference type="ChEBI" id="CHEBI:49883"/>
    </ligand>
</feature>
<dbReference type="GO" id="GO:0051539">
    <property type="term" value="F:4 iron, 4 sulfur cluster binding"/>
    <property type="evidence" value="ECO:0007669"/>
    <property type="project" value="UniProtKB-KW"/>
</dbReference>
<feature type="binding site" evidence="7 11">
    <location>
        <position position="277"/>
    </location>
    <ligand>
        <name>[4Fe-4S] cluster</name>
        <dbReference type="ChEBI" id="CHEBI:49883"/>
    </ligand>
</feature>
<keyword evidence="3 7" id="KW-0328">Glycosyltransferase</keyword>
<feature type="binding site" evidence="7 11">
    <location>
        <position position="477"/>
    </location>
    <ligand>
        <name>[4Fe-4S] cluster</name>
        <dbReference type="ChEBI" id="CHEBI:49883"/>
    </ligand>
</feature>
<dbReference type="Pfam" id="PF13522">
    <property type="entry name" value="GATase_6"/>
    <property type="match status" value="1"/>
</dbReference>
<feature type="binding site" evidence="7 10">
    <location>
        <position position="387"/>
    </location>
    <ligand>
        <name>Mg(2+)</name>
        <dbReference type="ChEBI" id="CHEBI:18420"/>
    </ligand>
</feature>
<dbReference type="GO" id="GO:0000287">
    <property type="term" value="F:magnesium ion binding"/>
    <property type="evidence" value="ECO:0007669"/>
    <property type="project" value="UniProtKB-UniRule"/>
</dbReference>
<comment type="cofactor">
    <cofactor evidence="7 11">
        <name>[4Fe-4S] cluster</name>
        <dbReference type="ChEBI" id="CHEBI:49883"/>
    </cofactor>
    <text evidence="7 11">Binds 1 [4Fe-4S] cluster per subunit.</text>
</comment>
<dbReference type="InterPro" id="IPR017932">
    <property type="entry name" value="GATase_2_dom"/>
</dbReference>
<evidence type="ECO:0000256" key="3">
    <source>
        <dbReference type="ARBA" id="ARBA00022676"/>
    </source>
</evidence>
<dbReference type="NCBIfam" id="TIGR01134">
    <property type="entry name" value="purF"/>
    <property type="match status" value="1"/>
</dbReference>
<comment type="caution">
    <text evidence="13">The sequence shown here is derived from an EMBL/GenBank/DDBJ whole genome shotgun (WGS) entry which is preliminary data.</text>
</comment>
<dbReference type="GO" id="GO:0004044">
    <property type="term" value="F:amidophosphoribosyltransferase activity"/>
    <property type="evidence" value="ECO:0007669"/>
    <property type="project" value="UniProtKB-UniRule"/>
</dbReference>
<dbReference type="CDD" id="cd06223">
    <property type="entry name" value="PRTases_typeI"/>
    <property type="match status" value="1"/>
</dbReference>
<comment type="catalytic activity">
    <reaction evidence="7 8">
        <text>5-phospho-beta-D-ribosylamine + L-glutamate + diphosphate = 5-phospho-alpha-D-ribose 1-diphosphate + L-glutamine + H2O</text>
        <dbReference type="Rhea" id="RHEA:14905"/>
        <dbReference type="ChEBI" id="CHEBI:15377"/>
        <dbReference type="ChEBI" id="CHEBI:29985"/>
        <dbReference type="ChEBI" id="CHEBI:33019"/>
        <dbReference type="ChEBI" id="CHEBI:58017"/>
        <dbReference type="ChEBI" id="CHEBI:58359"/>
        <dbReference type="ChEBI" id="CHEBI:58681"/>
        <dbReference type="EC" id="2.4.2.14"/>
    </reaction>
</comment>
<dbReference type="CDD" id="cd00715">
    <property type="entry name" value="GPATase_N"/>
    <property type="match status" value="1"/>
</dbReference>
<feature type="binding site" evidence="7 10">
    <location>
        <position position="324"/>
    </location>
    <ligand>
        <name>Mg(2+)</name>
        <dbReference type="ChEBI" id="CHEBI:18420"/>
    </ligand>
</feature>
<gene>
    <name evidence="7" type="primary">purF</name>
    <name evidence="13" type="ORF">C7B82_29515</name>
</gene>
<proteinExistence type="inferred from homology"/>
<dbReference type="InterPro" id="IPR000836">
    <property type="entry name" value="PRTase_dom"/>
</dbReference>
<keyword evidence="7 11" id="KW-0408">Iron</keyword>
<reference evidence="14" key="1">
    <citation type="submission" date="2018-02" db="EMBL/GenBank/DDBJ databases">
        <authorList>
            <person name="Moore K."/>
            <person name="Momper L."/>
        </authorList>
    </citation>
    <scope>NUCLEOTIDE SEQUENCE [LARGE SCALE GENOMIC DNA]</scope>
    <source>
        <strain evidence="14">ULC18</strain>
    </source>
</reference>